<evidence type="ECO:0000256" key="4">
    <source>
        <dbReference type="PROSITE-ProRule" id="PRU00322"/>
    </source>
</evidence>
<keyword evidence="1" id="KW-0479">Metal-binding</keyword>
<evidence type="ECO:0000313" key="8">
    <source>
        <dbReference type="EMBL" id="CAG5126472.1"/>
    </source>
</evidence>
<feature type="non-terminal residue" evidence="8">
    <location>
        <position position="1"/>
    </location>
</feature>
<feature type="compositionally biased region" description="Polar residues" evidence="6">
    <location>
        <begin position="707"/>
        <end position="723"/>
    </location>
</feature>
<feature type="compositionally biased region" description="Low complexity" evidence="6">
    <location>
        <begin position="540"/>
        <end position="559"/>
    </location>
</feature>
<evidence type="ECO:0000256" key="2">
    <source>
        <dbReference type="ARBA" id="ARBA00022771"/>
    </source>
</evidence>
<dbReference type="OrthoDB" id="6288762at2759"/>
<dbReference type="Gene3D" id="2.30.30.380">
    <property type="entry name" value="Zn-finger domain of Sec23/24"/>
    <property type="match status" value="1"/>
</dbReference>
<feature type="compositionally biased region" description="Low complexity" evidence="6">
    <location>
        <begin position="66"/>
        <end position="76"/>
    </location>
</feature>
<feature type="compositionally biased region" description="Polar residues" evidence="6">
    <location>
        <begin position="339"/>
        <end position="350"/>
    </location>
</feature>
<dbReference type="Gene3D" id="1.10.8.10">
    <property type="entry name" value="DNA helicase RuvA subunit, C-terminal domain"/>
    <property type="match status" value="1"/>
</dbReference>
<dbReference type="PROSITE" id="PS50199">
    <property type="entry name" value="ZF_RANBP2_2"/>
    <property type="match status" value="1"/>
</dbReference>
<feature type="region of interest" description="Disordered" evidence="6">
    <location>
        <begin position="320"/>
        <end position="350"/>
    </location>
</feature>
<evidence type="ECO:0000256" key="5">
    <source>
        <dbReference type="SAM" id="Coils"/>
    </source>
</evidence>
<feature type="compositionally biased region" description="Basic residues" evidence="6">
    <location>
        <begin position="853"/>
        <end position="867"/>
    </location>
</feature>
<evidence type="ECO:0000256" key="3">
    <source>
        <dbReference type="ARBA" id="ARBA00022833"/>
    </source>
</evidence>
<feature type="non-terminal residue" evidence="8">
    <location>
        <position position="867"/>
    </location>
</feature>
<evidence type="ECO:0000256" key="1">
    <source>
        <dbReference type="ARBA" id="ARBA00022723"/>
    </source>
</evidence>
<feature type="region of interest" description="Disordered" evidence="6">
    <location>
        <begin position="39"/>
        <end position="165"/>
    </location>
</feature>
<organism evidence="8 9">
    <name type="scientific">Candidula unifasciata</name>
    <dbReference type="NCBI Taxonomy" id="100452"/>
    <lineage>
        <taxon>Eukaryota</taxon>
        <taxon>Metazoa</taxon>
        <taxon>Spiralia</taxon>
        <taxon>Lophotrochozoa</taxon>
        <taxon>Mollusca</taxon>
        <taxon>Gastropoda</taxon>
        <taxon>Heterobranchia</taxon>
        <taxon>Euthyneura</taxon>
        <taxon>Panpulmonata</taxon>
        <taxon>Eupulmonata</taxon>
        <taxon>Stylommatophora</taxon>
        <taxon>Helicina</taxon>
        <taxon>Helicoidea</taxon>
        <taxon>Geomitridae</taxon>
        <taxon>Candidula</taxon>
    </lineage>
</organism>
<feature type="region of interest" description="Disordered" evidence="6">
    <location>
        <begin position="530"/>
        <end position="609"/>
    </location>
</feature>
<feature type="domain" description="RanBP2-type" evidence="7">
    <location>
        <begin position="789"/>
        <end position="819"/>
    </location>
</feature>
<keyword evidence="2 4" id="KW-0863">Zinc-finger</keyword>
<feature type="compositionally biased region" description="Low complexity" evidence="6">
    <location>
        <begin position="832"/>
        <end position="843"/>
    </location>
</feature>
<keyword evidence="5" id="KW-0175">Coiled coil</keyword>
<dbReference type="PANTHER" id="PTHR46253">
    <property type="entry name" value="TGF-BETA-ACTIVATED KINASE 1 AND MAP3K7-BINDING PROTEIN TAB"/>
    <property type="match status" value="1"/>
</dbReference>
<keyword evidence="3" id="KW-0862">Zinc</keyword>
<gene>
    <name evidence="8" type="ORF">CUNI_LOCUS12030</name>
</gene>
<evidence type="ECO:0000256" key="6">
    <source>
        <dbReference type="SAM" id="MobiDB-lite"/>
    </source>
</evidence>
<dbReference type="SMART" id="SM00547">
    <property type="entry name" value="ZnF_RBZ"/>
    <property type="match status" value="1"/>
</dbReference>
<proteinExistence type="predicted"/>
<reference evidence="8" key="1">
    <citation type="submission" date="2021-04" db="EMBL/GenBank/DDBJ databases">
        <authorList>
            <consortium name="Molecular Ecology Group"/>
        </authorList>
    </citation>
    <scope>NUCLEOTIDE SEQUENCE</scope>
</reference>
<feature type="compositionally biased region" description="Polar residues" evidence="6">
    <location>
        <begin position="54"/>
        <end position="65"/>
    </location>
</feature>
<evidence type="ECO:0000313" key="9">
    <source>
        <dbReference type="Proteomes" id="UP000678393"/>
    </source>
</evidence>
<feature type="compositionally biased region" description="Polar residues" evidence="6">
    <location>
        <begin position="149"/>
        <end position="161"/>
    </location>
</feature>
<name>A0A8S3ZH56_9EUPU</name>
<feature type="compositionally biased region" description="Polar residues" evidence="6">
    <location>
        <begin position="472"/>
        <end position="489"/>
    </location>
</feature>
<feature type="compositionally biased region" description="Basic and acidic residues" evidence="6">
    <location>
        <begin position="39"/>
        <end position="51"/>
    </location>
</feature>
<feature type="compositionally biased region" description="Low complexity" evidence="6">
    <location>
        <begin position="580"/>
        <end position="592"/>
    </location>
</feature>
<feature type="region of interest" description="Disordered" evidence="6">
    <location>
        <begin position="824"/>
        <end position="867"/>
    </location>
</feature>
<dbReference type="GO" id="GO:0008270">
    <property type="term" value="F:zinc ion binding"/>
    <property type="evidence" value="ECO:0007669"/>
    <property type="project" value="UniProtKB-KW"/>
</dbReference>
<dbReference type="AlphaFoldDB" id="A0A8S3ZH56"/>
<dbReference type="PANTHER" id="PTHR46253:SF1">
    <property type="entry name" value="TAB2"/>
    <property type="match status" value="1"/>
</dbReference>
<dbReference type="EMBL" id="CAJHNH020002367">
    <property type="protein sequence ID" value="CAG5126472.1"/>
    <property type="molecule type" value="Genomic_DNA"/>
</dbReference>
<feature type="region of interest" description="Disordered" evidence="6">
    <location>
        <begin position="468"/>
        <end position="489"/>
    </location>
</feature>
<dbReference type="Proteomes" id="UP000678393">
    <property type="component" value="Unassembled WGS sequence"/>
</dbReference>
<dbReference type="InterPro" id="IPR001876">
    <property type="entry name" value="Znf_RanBP2"/>
</dbReference>
<dbReference type="InterPro" id="IPR036443">
    <property type="entry name" value="Znf_RanBP2_sf"/>
</dbReference>
<evidence type="ECO:0000259" key="7">
    <source>
        <dbReference type="PROSITE" id="PS50199"/>
    </source>
</evidence>
<feature type="compositionally biased region" description="Pro residues" evidence="6">
    <location>
        <begin position="735"/>
        <end position="749"/>
    </location>
</feature>
<dbReference type="SUPFAM" id="SSF90209">
    <property type="entry name" value="Ran binding protein zinc finger-like"/>
    <property type="match status" value="1"/>
</dbReference>
<dbReference type="Pfam" id="PF00641">
    <property type="entry name" value="Zn_ribbon_RanBP"/>
    <property type="match status" value="1"/>
</dbReference>
<keyword evidence="9" id="KW-1185">Reference proteome</keyword>
<accession>A0A8S3ZH56</accession>
<comment type="caution">
    <text evidence="8">The sequence shown here is derived from an EMBL/GenBank/DDBJ whole genome shotgun (WGS) entry which is preliminary data.</text>
</comment>
<feature type="region of interest" description="Disordered" evidence="6">
    <location>
        <begin position="697"/>
        <end position="794"/>
    </location>
</feature>
<dbReference type="PROSITE" id="PS01358">
    <property type="entry name" value="ZF_RANBP2_1"/>
    <property type="match status" value="1"/>
</dbReference>
<sequence length="867" mass="94099">MADSSFSLLSLLNAEYPSLPITIVLKVLKKYENDEQKCRQALDSEVEKRLNSPDGESSQASTAPKNTNSNNNLESPNDGRPLTPRNKDTLKTPESSPLQRPVTPERHVSTIEASIGNASRPLEQTKRPYGQSVSWNVQQPPDRPASAQPGRSANSSMNTPQSAPPDFTPFFVHTVKDIPNVNCSAPGFVPGLGGSAHFANRPQLMPSPPSSSGPVGEPRHPVKVINIPPGSLSGGSVYRAPAPSSSRHIHMHFGDTGGICTISSPPSTPQHYGSTPNVSQQYRSELRTDPSATHPIHSSSIVVDTSSHINNLIPERKISASSSGSDLTIGGRRTPNPPTSFKTSEISPGSGQTGIFPLGRLSAPVPASSPGISQSRPVFVEIKTDRMRGAYNDTNFTPGFYQVGNVRPPPSNLGYLPYQSGQFNAQSNLPNYNIQYGQDFPNHANTSLGHTQQEQMYPQNAHQLKLPGFSSPPANWNQPAANTSYSPSSYSQFNNPTNVMGYPLMYMPGHNSGISTSTLQHFTQYGQHPGHAAAISMPRSPSIGIGQLSLGSRSSSQDSEPSGPADFDPRHYSAMGSRVSSHGSLNSDSSSGRMDRGDTSTRPRSGSIQDDAEYIGALVQHQRSQVQKLLEEMNHYKVVLDKLRSEVSMMEKNKIEASNDNRSFPSAEDISKMCQNNRRLQTDIQLYMNEIDMYRSGQTPFDKINPRDQQNFFDNMPTGQQDPIYSRTPEDRSPSPRPIPPPRPPPPLPARQRSTDPVLASSGILSSSDISRVPPVPPAQPVINSGDSEEGESWNCSACTFSNHPALKKCEMCEMPRVVPQQPASVLSPFNPSSHQPLSSLPPRLAPGLVGNLHHRPASPHHHHHTG</sequence>
<feature type="coiled-coil region" evidence="5">
    <location>
        <begin position="626"/>
        <end position="660"/>
    </location>
</feature>
<feature type="compositionally biased region" description="Low complexity" evidence="6">
    <location>
        <begin position="761"/>
        <end position="771"/>
    </location>
</feature>
<protein>
    <recommendedName>
        <fullName evidence="7">RanBP2-type domain-containing protein</fullName>
    </recommendedName>
</protein>